<organism evidence="1 2">
    <name type="scientific">Fowl adenovirus 8b</name>
    <dbReference type="NCBI Taxonomy" id="586029"/>
    <lineage>
        <taxon>Viruses</taxon>
        <taxon>Varidnaviria</taxon>
        <taxon>Bamfordvirae</taxon>
        <taxon>Preplasmiviricota</taxon>
        <taxon>Polisuviricotina</taxon>
        <taxon>Pharingeaviricetes</taxon>
        <taxon>Rowavirales</taxon>
        <taxon>Adenoviridae</taxon>
        <taxon>Aviadenovirus</taxon>
        <taxon>Aviadenovirus hepatitidis</taxon>
        <taxon>Fowl aviadenovirus E</taxon>
    </lineage>
</organism>
<accession>A0A385Z9G5</accession>
<reference evidence="1" key="1">
    <citation type="journal article" date="2018" name="Poult. Sci.">
        <title>Pathogenicity and complete genome sequence of a fowl adenovirus serotype 8b isolate from China.</title>
        <authorList>
            <person name="Huang Q."/>
            <person name="Ma X."/>
            <person name="Huang X."/>
            <person name="Huang Y."/>
            <person name="Yang S."/>
            <person name="Zhang L."/>
            <person name="Cui N."/>
            <person name="Xu C."/>
        </authorList>
    </citation>
    <scope>NUCLEOTIDE SEQUENCE [LARGE SCALE GENOMIC DNA]</scope>
    <source>
        <strain evidence="1">SD1356</strain>
    </source>
</reference>
<evidence type="ECO:0000313" key="2">
    <source>
        <dbReference type="Proteomes" id="UP000317129"/>
    </source>
</evidence>
<evidence type="ECO:0000313" key="1">
    <source>
        <dbReference type="EMBL" id="AYC35458.1"/>
    </source>
</evidence>
<dbReference type="Proteomes" id="UP000317129">
    <property type="component" value="Segment"/>
</dbReference>
<name>A0A385Z9G5_9ADEN</name>
<proteinExistence type="predicted"/>
<protein>
    <submittedName>
        <fullName evidence="1">E_gp09</fullName>
    </submittedName>
</protein>
<dbReference type="EMBL" id="MG712775">
    <property type="protein sequence ID" value="AYC35458.1"/>
    <property type="molecule type" value="Genomic_DNA"/>
</dbReference>
<sequence>MVRGAEVDGVRVLTRIAEEVTMEPVVEVDGRRTPILQEREKTCFIGMLEFGGSYSVTAADLAEGTVAFTMHGRAARHRVSHGGDKVFEFAPGVEAGRGLVVRGGEEEDGGVTTHEGVGDGDVGAVDEHLRRPHENGFFVDVTCTRVSFHKVEGESGRLRFDEGHAVEGGVGRDGGEARGVVEVSVGDGEREAGEEDVVEELGVGEPASAEDEGVDVAVQPLAEGDGEERGIVAFFFEHLMEPVFVGIVEGEPQRVRVVGGQLGVETAMASETISENGDNALFFFGAEMVILVFDVLVPL</sequence>